<evidence type="ECO:0000313" key="2">
    <source>
        <dbReference type="EMBL" id="GIX72513.1"/>
    </source>
</evidence>
<keyword evidence="3" id="KW-1185">Reference proteome</keyword>
<evidence type="ECO:0000259" key="1">
    <source>
        <dbReference type="Pfam" id="PF00014"/>
    </source>
</evidence>
<proteinExistence type="predicted"/>
<dbReference type="Proteomes" id="UP001054945">
    <property type="component" value="Unassembled WGS sequence"/>
</dbReference>
<dbReference type="GO" id="GO:0004867">
    <property type="term" value="F:serine-type endopeptidase inhibitor activity"/>
    <property type="evidence" value="ECO:0007669"/>
    <property type="project" value="InterPro"/>
</dbReference>
<sequence length="69" mass="7835">TRRIASIHPKTGRCRAAKRNWNYDAKTGKCNMFIFMVVVKATATDTLLNKSAWITVKESNELHQAKTLV</sequence>
<name>A0AAV4MKX1_CAEEX</name>
<feature type="domain" description="BPTI/Kunitz inhibitor" evidence="1">
    <location>
        <begin position="8"/>
        <end position="35"/>
    </location>
</feature>
<dbReference type="InterPro" id="IPR002223">
    <property type="entry name" value="Kunitz_BPTI"/>
</dbReference>
<organism evidence="2 3">
    <name type="scientific">Caerostris extrusa</name>
    <name type="common">Bark spider</name>
    <name type="synonym">Caerostris bankana</name>
    <dbReference type="NCBI Taxonomy" id="172846"/>
    <lineage>
        <taxon>Eukaryota</taxon>
        <taxon>Metazoa</taxon>
        <taxon>Ecdysozoa</taxon>
        <taxon>Arthropoda</taxon>
        <taxon>Chelicerata</taxon>
        <taxon>Arachnida</taxon>
        <taxon>Araneae</taxon>
        <taxon>Araneomorphae</taxon>
        <taxon>Entelegynae</taxon>
        <taxon>Araneoidea</taxon>
        <taxon>Araneidae</taxon>
        <taxon>Caerostris</taxon>
    </lineage>
</organism>
<dbReference type="AlphaFoldDB" id="A0AAV4MKX1"/>
<dbReference type="SUPFAM" id="SSF57362">
    <property type="entry name" value="BPTI-like"/>
    <property type="match status" value="1"/>
</dbReference>
<protein>
    <recommendedName>
        <fullName evidence="1">BPTI/Kunitz inhibitor domain-containing protein</fullName>
    </recommendedName>
</protein>
<gene>
    <name evidence="2" type="ORF">CEXT_690591</name>
</gene>
<comment type="caution">
    <text evidence="2">The sequence shown here is derived from an EMBL/GenBank/DDBJ whole genome shotgun (WGS) entry which is preliminary data.</text>
</comment>
<dbReference type="EMBL" id="BPLR01019854">
    <property type="protein sequence ID" value="GIX72513.1"/>
    <property type="molecule type" value="Genomic_DNA"/>
</dbReference>
<dbReference type="Gene3D" id="4.10.410.10">
    <property type="entry name" value="Pancreatic trypsin inhibitor Kunitz domain"/>
    <property type="match status" value="1"/>
</dbReference>
<accession>A0AAV4MKX1</accession>
<dbReference type="InterPro" id="IPR036880">
    <property type="entry name" value="Kunitz_BPTI_sf"/>
</dbReference>
<reference evidence="2 3" key="1">
    <citation type="submission" date="2021-06" db="EMBL/GenBank/DDBJ databases">
        <title>Caerostris extrusa draft genome.</title>
        <authorList>
            <person name="Kono N."/>
            <person name="Arakawa K."/>
        </authorList>
    </citation>
    <scope>NUCLEOTIDE SEQUENCE [LARGE SCALE GENOMIC DNA]</scope>
</reference>
<dbReference type="Pfam" id="PF00014">
    <property type="entry name" value="Kunitz_BPTI"/>
    <property type="match status" value="1"/>
</dbReference>
<feature type="non-terminal residue" evidence="2">
    <location>
        <position position="1"/>
    </location>
</feature>
<evidence type="ECO:0000313" key="3">
    <source>
        <dbReference type="Proteomes" id="UP001054945"/>
    </source>
</evidence>